<proteinExistence type="predicted"/>
<evidence type="ECO:0000313" key="2">
    <source>
        <dbReference type="Proteomes" id="UP000053105"/>
    </source>
</evidence>
<keyword evidence="2" id="KW-1185">Reference proteome</keyword>
<dbReference type="EMBL" id="KQ435699">
    <property type="protein sequence ID" value="KOX80655.1"/>
    <property type="molecule type" value="Genomic_DNA"/>
</dbReference>
<name>A0A0M9AAN2_9HYME</name>
<protein>
    <submittedName>
        <fullName evidence="1">Uncharacterized protein</fullName>
    </submittedName>
</protein>
<accession>A0A0M9AAN2</accession>
<gene>
    <name evidence="1" type="ORF">WN51_05510</name>
</gene>
<sequence length="69" mass="7920">IVPTNESRLRRFPISTEYLILEEKCRLLPFLHLNISMIIGGTIFTGTEMLTILCLKHAVGLSEITRYNE</sequence>
<dbReference type="OrthoDB" id="7542426at2759"/>
<organism evidence="1 2">
    <name type="scientific">Melipona quadrifasciata</name>
    <dbReference type="NCBI Taxonomy" id="166423"/>
    <lineage>
        <taxon>Eukaryota</taxon>
        <taxon>Metazoa</taxon>
        <taxon>Ecdysozoa</taxon>
        <taxon>Arthropoda</taxon>
        <taxon>Hexapoda</taxon>
        <taxon>Insecta</taxon>
        <taxon>Pterygota</taxon>
        <taxon>Neoptera</taxon>
        <taxon>Endopterygota</taxon>
        <taxon>Hymenoptera</taxon>
        <taxon>Apocrita</taxon>
        <taxon>Aculeata</taxon>
        <taxon>Apoidea</taxon>
        <taxon>Anthophila</taxon>
        <taxon>Apidae</taxon>
        <taxon>Melipona</taxon>
    </lineage>
</organism>
<dbReference type="AlphaFoldDB" id="A0A0M9AAN2"/>
<evidence type="ECO:0000313" key="1">
    <source>
        <dbReference type="EMBL" id="KOX80655.1"/>
    </source>
</evidence>
<reference evidence="1 2" key="1">
    <citation type="submission" date="2015-07" db="EMBL/GenBank/DDBJ databases">
        <title>The genome of Melipona quadrifasciata.</title>
        <authorList>
            <person name="Pan H."/>
            <person name="Kapheim K."/>
        </authorList>
    </citation>
    <scope>NUCLEOTIDE SEQUENCE [LARGE SCALE GENOMIC DNA]</scope>
    <source>
        <strain evidence="1">0111107301</strain>
        <tissue evidence="1">Whole body</tissue>
    </source>
</reference>
<feature type="non-terminal residue" evidence="1">
    <location>
        <position position="1"/>
    </location>
</feature>
<dbReference type="Proteomes" id="UP000053105">
    <property type="component" value="Unassembled WGS sequence"/>
</dbReference>